<protein>
    <submittedName>
        <fullName evidence="2">Uncharacterized protein</fullName>
    </submittedName>
</protein>
<feature type="chain" id="PRO_5045473021" evidence="1">
    <location>
        <begin position="26"/>
        <end position="134"/>
    </location>
</feature>
<gene>
    <name evidence="2" type="ORF">GCM10010946_13900</name>
</gene>
<keyword evidence="1" id="KW-0732">Signal</keyword>
<evidence type="ECO:0000313" key="2">
    <source>
        <dbReference type="EMBL" id="GGX37034.1"/>
    </source>
</evidence>
<feature type="signal peptide" evidence="1">
    <location>
        <begin position="1"/>
        <end position="25"/>
    </location>
</feature>
<evidence type="ECO:0000313" key="3">
    <source>
        <dbReference type="Proteomes" id="UP000653343"/>
    </source>
</evidence>
<dbReference type="EMBL" id="BMYU01000002">
    <property type="protein sequence ID" value="GGX37034.1"/>
    <property type="molecule type" value="Genomic_DNA"/>
</dbReference>
<organism evidence="2 3">
    <name type="scientific">Undibacterium squillarum</name>
    <dbReference type="NCBI Taxonomy" id="1131567"/>
    <lineage>
        <taxon>Bacteria</taxon>
        <taxon>Pseudomonadati</taxon>
        <taxon>Pseudomonadota</taxon>
        <taxon>Betaproteobacteria</taxon>
        <taxon>Burkholderiales</taxon>
        <taxon>Oxalobacteraceae</taxon>
        <taxon>Undibacterium</taxon>
    </lineage>
</organism>
<reference evidence="3" key="1">
    <citation type="journal article" date="2019" name="Int. J. Syst. Evol. Microbiol.">
        <title>The Global Catalogue of Microorganisms (GCM) 10K type strain sequencing project: providing services to taxonomists for standard genome sequencing and annotation.</title>
        <authorList>
            <consortium name="The Broad Institute Genomics Platform"/>
            <consortium name="The Broad Institute Genome Sequencing Center for Infectious Disease"/>
            <person name="Wu L."/>
            <person name="Ma J."/>
        </authorList>
    </citation>
    <scope>NUCLEOTIDE SEQUENCE [LARGE SCALE GENOMIC DNA]</scope>
    <source>
        <strain evidence="3">KCTC 23917</strain>
    </source>
</reference>
<accession>A0ABQ2XY48</accession>
<comment type="caution">
    <text evidence="2">The sequence shown here is derived from an EMBL/GenBank/DDBJ whole genome shotgun (WGS) entry which is preliminary data.</text>
</comment>
<evidence type="ECO:0000256" key="1">
    <source>
        <dbReference type="SAM" id="SignalP"/>
    </source>
</evidence>
<proteinExistence type="predicted"/>
<keyword evidence="3" id="KW-1185">Reference proteome</keyword>
<dbReference type="Proteomes" id="UP000653343">
    <property type="component" value="Unassembled WGS sequence"/>
</dbReference>
<sequence>MQEMKRIQAIVLTGLLSATAQISLAADNYPEAMAQGKTDATNPATRAWYLNEMRPAFSRLVGPALVECVGKTNYSMANGIGLVFSVTPTGEAKQIFWKAENNFTGCVSEKIKTLKFPAAPVDEFYFGLEIGAMQ</sequence>
<name>A0ABQ2XY48_9BURK</name>